<dbReference type="RefSeq" id="WP_343889901.1">
    <property type="nucleotide sequence ID" value="NZ_BAAAEH010000026.1"/>
</dbReference>
<dbReference type="EMBL" id="JBDIME010000056">
    <property type="protein sequence ID" value="MEN2793599.1"/>
    <property type="molecule type" value="Genomic_DNA"/>
</dbReference>
<keyword evidence="2" id="KW-1185">Reference proteome</keyword>
<accession>A0ABU9YCQ9</accession>
<comment type="caution">
    <text evidence="1">The sequence shown here is derived from an EMBL/GenBank/DDBJ whole genome shotgun (WGS) entry which is preliminary data.</text>
</comment>
<evidence type="ECO:0000313" key="1">
    <source>
        <dbReference type="EMBL" id="MEN2793599.1"/>
    </source>
</evidence>
<sequence length="48" mass="5227">MPDRRISFQYPSGGPRLAVKQAMDTANSLLPNDIEALKALALEATRQA</sequence>
<protein>
    <submittedName>
        <fullName evidence="1">Uncharacterized protein</fullName>
    </submittedName>
</protein>
<name>A0ABU9YCQ9_9SPHN</name>
<evidence type="ECO:0000313" key="2">
    <source>
        <dbReference type="Proteomes" id="UP001419910"/>
    </source>
</evidence>
<reference evidence="1 2" key="1">
    <citation type="submission" date="2024-05" db="EMBL/GenBank/DDBJ databases">
        <authorList>
            <person name="Liu Q."/>
            <person name="Xin Y.-H."/>
        </authorList>
    </citation>
    <scope>NUCLEOTIDE SEQUENCE [LARGE SCALE GENOMIC DNA]</scope>
    <source>
        <strain evidence="1 2">CGMCC 1.10181</strain>
    </source>
</reference>
<proteinExistence type="predicted"/>
<dbReference type="Proteomes" id="UP001419910">
    <property type="component" value="Unassembled WGS sequence"/>
</dbReference>
<gene>
    <name evidence="1" type="ORF">ABC974_28545</name>
</gene>
<organism evidence="1 2">
    <name type="scientific">Sphingomonas oligophenolica</name>
    <dbReference type="NCBI Taxonomy" id="301154"/>
    <lineage>
        <taxon>Bacteria</taxon>
        <taxon>Pseudomonadati</taxon>
        <taxon>Pseudomonadota</taxon>
        <taxon>Alphaproteobacteria</taxon>
        <taxon>Sphingomonadales</taxon>
        <taxon>Sphingomonadaceae</taxon>
        <taxon>Sphingomonas</taxon>
    </lineage>
</organism>